<evidence type="ECO:0000313" key="2">
    <source>
        <dbReference type="Proteomes" id="UP000005239"/>
    </source>
</evidence>
<gene>
    <name evidence="1" type="primary">WBGene00105065</name>
</gene>
<dbReference type="AlphaFoldDB" id="A0A2A6CJJ3"/>
<dbReference type="EnsemblMetazoa" id="PPA15511.1">
    <property type="protein sequence ID" value="PPA15511.1"/>
    <property type="gene ID" value="WBGene00105065"/>
</dbReference>
<accession>A0A8R1UA85</accession>
<evidence type="ECO:0000313" key="1">
    <source>
        <dbReference type="EnsemblMetazoa" id="PPA15511.1"/>
    </source>
</evidence>
<reference evidence="2" key="1">
    <citation type="journal article" date="2008" name="Nat. Genet.">
        <title>The Pristionchus pacificus genome provides a unique perspective on nematode lifestyle and parasitism.</title>
        <authorList>
            <person name="Dieterich C."/>
            <person name="Clifton S.W."/>
            <person name="Schuster L.N."/>
            <person name="Chinwalla A."/>
            <person name="Delehaunty K."/>
            <person name="Dinkelacker I."/>
            <person name="Fulton L."/>
            <person name="Fulton R."/>
            <person name="Godfrey J."/>
            <person name="Minx P."/>
            <person name="Mitreva M."/>
            <person name="Roeseler W."/>
            <person name="Tian H."/>
            <person name="Witte H."/>
            <person name="Yang S.P."/>
            <person name="Wilson R.K."/>
            <person name="Sommer R.J."/>
        </authorList>
    </citation>
    <scope>NUCLEOTIDE SEQUENCE [LARGE SCALE GENOMIC DNA]</scope>
    <source>
        <strain evidence="2">PS312</strain>
    </source>
</reference>
<protein>
    <submittedName>
        <fullName evidence="1">Uncharacterized protein</fullName>
    </submittedName>
</protein>
<accession>A0A2A6CJJ3</accession>
<keyword evidence="2" id="KW-1185">Reference proteome</keyword>
<reference evidence="1" key="2">
    <citation type="submission" date="2022-06" db="UniProtKB">
        <authorList>
            <consortium name="EnsemblMetazoa"/>
        </authorList>
    </citation>
    <scope>IDENTIFICATION</scope>
    <source>
        <strain evidence="1">PS312</strain>
    </source>
</reference>
<name>A0A2A6CJJ3_PRIPA</name>
<dbReference type="Proteomes" id="UP000005239">
    <property type="component" value="Unassembled WGS sequence"/>
</dbReference>
<proteinExistence type="predicted"/>
<sequence length="201" mass="22503">MDSLPSALPMPPCYYDCVKYDMAGVRSQSECTACSTWEADFKAFAASYSNDTSSSQSSQDSSCGGDVSCDSAYTFDRPECYAECLVRVAKDQGRMCDECDRFNKEEDAAIRESIEAIRARSVSTGFDAQLEIPQPGVNRPLCWYTCFMRQSEGGGLRCEACQAVNVMNERLTKQSKEVMREEPPSKRVPLYLRRGHYSTDE</sequence>
<organism evidence="1 2">
    <name type="scientific">Pristionchus pacificus</name>
    <name type="common">Parasitic nematode worm</name>
    <dbReference type="NCBI Taxonomy" id="54126"/>
    <lineage>
        <taxon>Eukaryota</taxon>
        <taxon>Metazoa</taxon>
        <taxon>Ecdysozoa</taxon>
        <taxon>Nematoda</taxon>
        <taxon>Chromadorea</taxon>
        <taxon>Rhabditida</taxon>
        <taxon>Rhabditina</taxon>
        <taxon>Diplogasteromorpha</taxon>
        <taxon>Diplogasteroidea</taxon>
        <taxon>Neodiplogasteridae</taxon>
        <taxon>Pristionchus</taxon>
    </lineage>
</organism>